<name>A0ABT1QI80_9NOCA</name>
<keyword evidence="2" id="KW-0732">Signal</keyword>
<dbReference type="Pfam" id="PF13360">
    <property type="entry name" value="PQQ_2"/>
    <property type="match status" value="1"/>
</dbReference>
<protein>
    <submittedName>
        <fullName evidence="4">PQQ-like beta-propeller repeat protein</fullName>
    </submittedName>
</protein>
<reference evidence="4 5" key="1">
    <citation type="submission" date="2022-07" db="EMBL/GenBank/DDBJ databases">
        <title>Degradation activity of malathion, p-nitrophenol and potential low-temperature adaptation strategy of Rhodococcus sp. FXJ9.536.</title>
        <authorList>
            <person name="Huang J."/>
            <person name="Huang Y."/>
        </authorList>
    </citation>
    <scope>NUCLEOTIDE SEQUENCE [LARGE SCALE GENOMIC DNA]</scope>
    <source>
        <strain evidence="4 5">FXJ9.536</strain>
    </source>
</reference>
<evidence type="ECO:0000259" key="3">
    <source>
        <dbReference type="Pfam" id="PF13360"/>
    </source>
</evidence>
<organism evidence="4 5">
    <name type="scientific">Rhodococcus tibetensis</name>
    <dbReference type="NCBI Taxonomy" id="2965064"/>
    <lineage>
        <taxon>Bacteria</taxon>
        <taxon>Bacillati</taxon>
        <taxon>Actinomycetota</taxon>
        <taxon>Actinomycetes</taxon>
        <taxon>Mycobacteriales</taxon>
        <taxon>Nocardiaceae</taxon>
        <taxon>Rhodococcus</taxon>
    </lineage>
</organism>
<dbReference type="Gene3D" id="2.40.10.480">
    <property type="match status" value="1"/>
</dbReference>
<keyword evidence="5" id="KW-1185">Reference proteome</keyword>
<evidence type="ECO:0000313" key="5">
    <source>
        <dbReference type="Proteomes" id="UP001524501"/>
    </source>
</evidence>
<dbReference type="SUPFAM" id="SSF50998">
    <property type="entry name" value="Quinoprotein alcohol dehydrogenase-like"/>
    <property type="match status" value="1"/>
</dbReference>
<evidence type="ECO:0000256" key="1">
    <source>
        <dbReference type="SAM" id="MobiDB-lite"/>
    </source>
</evidence>
<feature type="region of interest" description="Disordered" evidence="1">
    <location>
        <begin position="33"/>
        <end position="62"/>
    </location>
</feature>
<dbReference type="EMBL" id="JANFQF010000024">
    <property type="protein sequence ID" value="MCQ4121994.1"/>
    <property type="molecule type" value="Genomic_DNA"/>
</dbReference>
<comment type="caution">
    <text evidence="4">The sequence shown here is derived from an EMBL/GenBank/DDBJ whole genome shotgun (WGS) entry which is preliminary data.</text>
</comment>
<dbReference type="RefSeq" id="WP_255973091.1">
    <property type="nucleotide sequence ID" value="NZ_JANFQF010000024.1"/>
</dbReference>
<dbReference type="Proteomes" id="UP001524501">
    <property type="component" value="Unassembled WGS sequence"/>
</dbReference>
<dbReference type="PANTHER" id="PTHR34512">
    <property type="entry name" value="CELL SURFACE PROTEIN"/>
    <property type="match status" value="1"/>
</dbReference>
<accession>A0ABT1QI80</accession>
<evidence type="ECO:0000313" key="4">
    <source>
        <dbReference type="EMBL" id="MCQ4121994.1"/>
    </source>
</evidence>
<dbReference type="InterPro" id="IPR002372">
    <property type="entry name" value="PQQ_rpt_dom"/>
</dbReference>
<proteinExistence type="predicted"/>
<feature type="domain" description="Pyrrolo-quinoline quinone repeat" evidence="3">
    <location>
        <begin position="343"/>
        <end position="447"/>
    </location>
</feature>
<dbReference type="InterPro" id="IPR011047">
    <property type="entry name" value="Quinoprotein_ADH-like_sf"/>
</dbReference>
<dbReference type="Gene3D" id="2.130.10.10">
    <property type="entry name" value="YVTN repeat-like/Quinoprotein amine dehydrogenase"/>
    <property type="match status" value="1"/>
</dbReference>
<gene>
    <name evidence="4" type="ORF">NOF53_23010</name>
</gene>
<feature type="compositionally biased region" description="Polar residues" evidence="1">
    <location>
        <begin position="36"/>
        <end position="51"/>
    </location>
</feature>
<feature type="chain" id="PRO_5047372467" evidence="2">
    <location>
        <begin position="25"/>
        <end position="486"/>
    </location>
</feature>
<sequence length="486" mass="50639">MTIDTSTRTLLLAALTAVVTVAGAVTVVATHGADTQPGTAAPESSDSSATGEVSVASPDAPDSEWTLDAAATFGRQFAVFRSPAYETDFDSGQPGFLNGGEILVTMIGLVNQETGGLNQTELVGVDSSDGSVRWKTPIDNLGTCAEAALDGKVVCYSSPYEGAQTFSAIDIGTGEVTETARAPEDWWILGITVSGDRLFVLEGDPESDDIEVHSGSPSDPDANWSQRFDLGAAWEEAFGRIMTTEHGHGVLELGGEVAGFDLDNGRPTFTRGLPDCSSAAHATEGGVVVRVHSDCNLGEVLGSEAIDRTGRVIASTTNEAAHTLVIDRPTDDSTPLLLGDGGYDRIRGERLWTSAALLSRPETDSPESSDSARGTAVAVLGDVALLRDPAGGTESGLDLRTGEILWEEEFDDAGNIAAAEGSIVIDLAGDTLRGKDIRTGENVWTLPLKSVVDDGDAWDGSMALADSDAGLVYSTSHTMVCLSPSE</sequence>
<dbReference type="InterPro" id="IPR015943">
    <property type="entry name" value="WD40/YVTN_repeat-like_dom_sf"/>
</dbReference>
<dbReference type="PANTHER" id="PTHR34512:SF30">
    <property type="entry name" value="OUTER MEMBRANE PROTEIN ASSEMBLY FACTOR BAMB"/>
    <property type="match status" value="1"/>
</dbReference>
<evidence type="ECO:0000256" key="2">
    <source>
        <dbReference type="SAM" id="SignalP"/>
    </source>
</evidence>
<feature type="signal peptide" evidence="2">
    <location>
        <begin position="1"/>
        <end position="24"/>
    </location>
</feature>